<dbReference type="RefSeq" id="WP_019388768.1">
    <property type="nucleotide sequence ID" value="NZ_ALIH01000019.1"/>
</dbReference>
<dbReference type="OrthoDB" id="1121590at2"/>
<dbReference type="AlphaFoldDB" id="A0A1M6FZU4"/>
<dbReference type="SUPFAM" id="SSF101874">
    <property type="entry name" value="YceI-like"/>
    <property type="match status" value="1"/>
</dbReference>
<evidence type="ECO:0000313" key="3">
    <source>
        <dbReference type="Proteomes" id="UP000184396"/>
    </source>
</evidence>
<evidence type="ECO:0000256" key="1">
    <source>
        <dbReference type="SAM" id="SignalP"/>
    </source>
</evidence>
<keyword evidence="3" id="KW-1185">Reference proteome</keyword>
<proteinExistence type="predicted"/>
<dbReference type="InterPro" id="IPR036761">
    <property type="entry name" value="TTHA0802/YceI-like_sf"/>
</dbReference>
<dbReference type="STRING" id="1178825.SAMN05216261_2578"/>
<accession>A0A1M6FZU4</accession>
<organism evidence="2 3">
    <name type="scientific">Algibacter luteus</name>
    <dbReference type="NCBI Taxonomy" id="1178825"/>
    <lineage>
        <taxon>Bacteria</taxon>
        <taxon>Pseudomonadati</taxon>
        <taxon>Bacteroidota</taxon>
        <taxon>Flavobacteriia</taxon>
        <taxon>Flavobacteriales</taxon>
        <taxon>Flavobacteriaceae</taxon>
        <taxon>Algibacter</taxon>
    </lineage>
</organism>
<evidence type="ECO:0000313" key="2">
    <source>
        <dbReference type="EMBL" id="SHJ03132.1"/>
    </source>
</evidence>
<name>A0A1M6FZU4_9FLAO</name>
<dbReference type="EMBL" id="FQYK01000006">
    <property type="protein sequence ID" value="SHJ03132.1"/>
    <property type="molecule type" value="Genomic_DNA"/>
</dbReference>
<dbReference type="eggNOG" id="COG2353">
    <property type="taxonomic scope" value="Bacteria"/>
</dbReference>
<evidence type="ECO:0008006" key="4">
    <source>
        <dbReference type="Google" id="ProtNLM"/>
    </source>
</evidence>
<sequence>MIFKKLIFLIFIVSALAFTTRDSISKNTSVFINSDSYLYVKGTTNISNFSCDFNILKLENRIPVSFITNAGEMIFDNTVLVLETSCFDCGGKGINNDFKKILKSDKYPQIFLNLEKISRLNNSKSVEAKIAIEIAGFKKTHEIPVKIKKEHGLLVSGNLELSLNEYNLEAPKKLFGLISINDTIEIDFKLRVQEY</sequence>
<feature type="signal peptide" evidence="1">
    <location>
        <begin position="1"/>
        <end position="17"/>
    </location>
</feature>
<gene>
    <name evidence="2" type="ORF">SAMN05216261_2578</name>
</gene>
<reference evidence="2 3" key="1">
    <citation type="submission" date="2016-11" db="EMBL/GenBank/DDBJ databases">
        <authorList>
            <person name="Jaros S."/>
            <person name="Januszkiewicz K."/>
            <person name="Wedrychowicz H."/>
        </authorList>
    </citation>
    <scope>NUCLEOTIDE SEQUENCE [LARGE SCALE GENOMIC DNA]</scope>
    <source>
        <strain evidence="2 3">CGMCC 1.12213</strain>
    </source>
</reference>
<feature type="chain" id="PRO_5009917574" description="YceI-like domain-containing protein" evidence="1">
    <location>
        <begin position="18"/>
        <end position="195"/>
    </location>
</feature>
<dbReference type="Proteomes" id="UP000184396">
    <property type="component" value="Unassembled WGS sequence"/>
</dbReference>
<keyword evidence="1" id="KW-0732">Signal</keyword>
<protein>
    <recommendedName>
        <fullName evidence="4">YceI-like domain-containing protein</fullName>
    </recommendedName>
</protein>
<dbReference type="Gene3D" id="2.40.128.110">
    <property type="entry name" value="Lipid/polyisoprenoid-binding, YceI-like"/>
    <property type="match status" value="1"/>
</dbReference>